<dbReference type="InterPro" id="IPR013098">
    <property type="entry name" value="Ig_I-set"/>
</dbReference>
<evidence type="ECO:0000313" key="2">
    <source>
        <dbReference type="EMBL" id="OBS67442.1"/>
    </source>
</evidence>
<evidence type="ECO:0000313" key="3">
    <source>
        <dbReference type="Proteomes" id="UP000092124"/>
    </source>
</evidence>
<proteinExistence type="predicted"/>
<organism evidence="2 3">
    <name type="scientific">Neotoma lepida</name>
    <name type="common">Desert woodrat</name>
    <dbReference type="NCBI Taxonomy" id="56216"/>
    <lineage>
        <taxon>Eukaryota</taxon>
        <taxon>Metazoa</taxon>
        <taxon>Chordata</taxon>
        <taxon>Craniata</taxon>
        <taxon>Vertebrata</taxon>
        <taxon>Euteleostomi</taxon>
        <taxon>Mammalia</taxon>
        <taxon>Eutheria</taxon>
        <taxon>Euarchontoglires</taxon>
        <taxon>Glires</taxon>
        <taxon>Rodentia</taxon>
        <taxon>Myomorpha</taxon>
        <taxon>Muroidea</taxon>
        <taxon>Cricetidae</taxon>
        <taxon>Neotominae</taxon>
        <taxon>Neotoma</taxon>
    </lineage>
</organism>
<evidence type="ECO:0000259" key="1">
    <source>
        <dbReference type="PROSITE" id="PS50835"/>
    </source>
</evidence>
<dbReference type="InterPro" id="IPR036179">
    <property type="entry name" value="Ig-like_dom_sf"/>
</dbReference>
<reference evidence="2 3" key="1">
    <citation type="submission" date="2016-06" db="EMBL/GenBank/DDBJ databases">
        <title>The Draft Genome Sequence and Annotation of the Desert Woodrat Neotoma lepida.</title>
        <authorList>
            <person name="Campbell M."/>
            <person name="Oakeson K.F."/>
            <person name="Yandell M."/>
            <person name="Halpert J.R."/>
            <person name="Dearing D."/>
        </authorList>
    </citation>
    <scope>NUCLEOTIDE SEQUENCE [LARGE SCALE GENOMIC DNA]</scope>
    <source>
        <strain evidence="2">417</strain>
        <tissue evidence="2">Liver</tissue>
    </source>
</reference>
<name>A0A1A6GQ05_NEOLE</name>
<dbReference type="PROSITE" id="PS50835">
    <property type="entry name" value="IG_LIKE"/>
    <property type="match status" value="1"/>
</dbReference>
<dbReference type="PANTHER" id="PTHR47633:SF4">
    <property type="entry name" value="MYOPALLADIN ISOFORM X1"/>
    <property type="match status" value="1"/>
</dbReference>
<dbReference type="InterPro" id="IPR007110">
    <property type="entry name" value="Ig-like_dom"/>
</dbReference>
<dbReference type="EMBL" id="LZPO01084444">
    <property type="protein sequence ID" value="OBS67442.1"/>
    <property type="molecule type" value="Genomic_DNA"/>
</dbReference>
<dbReference type="Pfam" id="PF07679">
    <property type="entry name" value="I-set"/>
    <property type="match status" value="1"/>
</dbReference>
<dbReference type="SUPFAM" id="SSF48726">
    <property type="entry name" value="Immunoglobulin"/>
    <property type="match status" value="1"/>
</dbReference>
<dbReference type="STRING" id="56216.A0A1A6GQ05"/>
<feature type="non-terminal residue" evidence="2">
    <location>
        <position position="67"/>
    </location>
</feature>
<protein>
    <recommendedName>
        <fullName evidence="1">Ig-like domain-containing protein</fullName>
    </recommendedName>
</protein>
<gene>
    <name evidence="2" type="ORF">A6R68_04017</name>
</gene>
<sequence>SPVPEVSWFRDGQVISTSTLPGVQISFSDGRAKLMIPAVTKANSGRYSLRATNGSGQATSTAELLVT</sequence>
<comment type="caution">
    <text evidence="2">The sequence shown here is derived from an EMBL/GenBank/DDBJ whole genome shotgun (WGS) entry which is preliminary data.</text>
</comment>
<dbReference type="InterPro" id="IPR013783">
    <property type="entry name" value="Ig-like_fold"/>
</dbReference>
<keyword evidence="3" id="KW-1185">Reference proteome</keyword>
<dbReference type="PANTHER" id="PTHR47633">
    <property type="entry name" value="IMMUNOGLOBULIN"/>
    <property type="match status" value="1"/>
</dbReference>
<feature type="non-terminal residue" evidence="2">
    <location>
        <position position="1"/>
    </location>
</feature>
<dbReference type="OrthoDB" id="5969272at2759"/>
<dbReference type="Gene3D" id="2.60.40.10">
    <property type="entry name" value="Immunoglobulins"/>
    <property type="match status" value="1"/>
</dbReference>
<feature type="domain" description="Ig-like" evidence="1">
    <location>
        <begin position="1"/>
        <end position="67"/>
    </location>
</feature>
<accession>A0A1A6GQ05</accession>
<dbReference type="Proteomes" id="UP000092124">
    <property type="component" value="Unassembled WGS sequence"/>
</dbReference>
<dbReference type="AlphaFoldDB" id="A0A1A6GQ05"/>